<evidence type="ECO:0000313" key="3">
    <source>
        <dbReference type="Proteomes" id="UP000887116"/>
    </source>
</evidence>
<dbReference type="Proteomes" id="UP000887116">
    <property type="component" value="Unassembled WGS sequence"/>
</dbReference>
<name>A0A8X6JMQ8_TRICU</name>
<keyword evidence="3" id="KW-1185">Reference proteome</keyword>
<reference evidence="2" key="1">
    <citation type="submission" date="2020-07" db="EMBL/GenBank/DDBJ databases">
        <title>Multicomponent nature underlies the extraordinary mechanical properties of spider dragline silk.</title>
        <authorList>
            <person name="Kono N."/>
            <person name="Nakamura H."/>
            <person name="Mori M."/>
            <person name="Yoshida Y."/>
            <person name="Ohtoshi R."/>
            <person name="Malay A.D."/>
            <person name="Moran D.A.P."/>
            <person name="Tomita M."/>
            <person name="Numata K."/>
            <person name="Arakawa K."/>
        </authorList>
    </citation>
    <scope>NUCLEOTIDE SEQUENCE</scope>
</reference>
<protein>
    <submittedName>
        <fullName evidence="2">Uncharacterized protein</fullName>
    </submittedName>
</protein>
<dbReference type="OrthoDB" id="422728at2759"/>
<sequence>MALISNEDFFSDSDFVQIPCEFCGELYPFELVIEHQTGCQPELLQYHFNETPPIPAPVVPTTSLLNSKPQSVSAKPAESEKSISPKIDQKTLDVTVTNSPSKQDKDVKKIDPFEKLLKDDTPIYDLSAQDTGNKLMSYGSSVAKRIEEEKPSFKAPSLPYLNNADQKESDDVNNSLSDNDDGECLEDFWRRAEIKNAQRLRNLKV</sequence>
<evidence type="ECO:0000313" key="2">
    <source>
        <dbReference type="EMBL" id="GFR31778.1"/>
    </source>
</evidence>
<gene>
    <name evidence="2" type="primary">NCL1_43937</name>
    <name evidence="2" type="ORF">TNCT_78891</name>
</gene>
<organism evidence="2 3">
    <name type="scientific">Trichonephila clavata</name>
    <name type="common">Joro spider</name>
    <name type="synonym">Nephila clavata</name>
    <dbReference type="NCBI Taxonomy" id="2740835"/>
    <lineage>
        <taxon>Eukaryota</taxon>
        <taxon>Metazoa</taxon>
        <taxon>Ecdysozoa</taxon>
        <taxon>Arthropoda</taxon>
        <taxon>Chelicerata</taxon>
        <taxon>Arachnida</taxon>
        <taxon>Araneae</taxon>
        <taxon>Araneomorphae</taxon>
        <taxon>Entelegynae</taxon>
        <taxon>Araneoidea</taxon>
        <taxon>Nephilidae</taxon>
        <taxon>Trichonephila</taxon>
    </lineage>
</organism>
<feature type="compositionally biased region" description="Basic and acidic residues" evidence="1">
    <location>
        <begin position="77"/>
        <end position="86"/>
    </location>
</feature>
<feature type="region of interest" description="Disordered" evidence="1">
    <location>
        <begin position="149"/>
        <end position="180"/>
    </location>
</feature>
<dbReference type="AlphaFoldDB" id="A0A8X6JMQ8"/>
<evidence type="ECO:0000256" key="1">
    <source>
        <dbReference type="SAM" id="MobiDB-lite"/>
    </source>
</evidence>
<accession>A0A8X6JMQ8</accession>
<feature type="region of interest" description="Disordered" evidence="1">
    <location>
        <begin position="66"/>
        <end position="86"/>
    </location>
</feature>
<proteinExistence type="predicted"/>
<comment type="caution">
    <text evidence="2">The sequence shown here is derived from an EMBL/GenBank/DDBJ whole genome shotgun (WGS) entry which is preliminary data.</text>
</comment>
<dbReference type="EMBL" id="BMAO01009587">
    <property type="protein sequence ID" value="GFR31778.1"/>
    <property type="molecule type" value="Genomic_DNA"/>
</dbReference>